<dbReference type="GO" id="GO:0016747">
    <property type="term" value="F:acyltransferase activity, transferring groups other than amino-acyl groups"/>
    <property type="evidence" value="ECO:0007669"/>
    <property type="project" value="InterPro"/>
</dbReference>
<evidence type="ECO:0000259" key="2">
    <source>
        <dbReference type="PROSITE" id="PS51186"/>
    </source>
</evidence>
<reference evidence="3 4" key="2">
    <citation type="submission" date="2020-08" db="EMBL/GenBank/DDBJ databases">
        <authorList>
            <person name="Partida-Martinez L."/>
            <person name="Huntemann M."/>
            <person name="Clum A."/>
            <person name="Wang J."/>
            <person name="Palaniappan K."/>
            <person name="Ritter S."/>
            <person name="Chen I.-M."/>
            <person name="Stamatis D."/>
            <person name="Reddy T."/>
            <person name="O'Malley R."/>
            <person name="Daum C."/>
            <person name="Shapiro N."/>
            <person name="Ivanova N."/>
            <person name="Kyrpides N."/>
            <person name="Woyke T."/>
        </authorList>
    </citation>
    <scope>NUCLEOTIDE SEQUENCE [LARGE SCALE GENOMIC DNA]</scope>
    <source>
        <strain evidence="3 4">AS2.23</strain>
    </source>
</reference>
<evidence type="ECO:0000313" key="3">
    <source>
        <dbReference type="EMBL" id="MBB2899473.1"/>
    </source>
</evidence>
<evidence type="ECO:0000256" key="1">
    <source>
        <dbReference type="SAM" id="MobiDB-lite"/>
    </source>
</evidence>
<dbReference type="InterPro" id="IPR051531">
    <property type="entry name" value="N-acetyltransferase"/>
</dbReference>
<reference evidence="3 4" key="1">
    <citation type="submission" date="2020-08" db="EMBL/GenBank/DDBJ databases">
        <title>The Agave Microbiome: Exploring the role of microbial communities in plant adaptations to desert environments.</title>
        <authorList>
            <person name="Partida-Martinez L.P."/>
        </authorList>
    </citation>
    <scope>NUCLEOTIDE SEQUENCE [LARGE SCALE GENOMIC DNA]</scope>
    <source>
        <strain evidence="3 4">AS2.23</strain>
    </source>
</reference>
<dbReference type="EMBL" id="JACHVY010000001">
    <property type="protein sequence ID" value="MBB2899473.1"/>
    <property type="molecule type" value="Genomic_DNA"/>
</dbReference>
<comment type="caution">
    <text evidence="3">The sequence shown here is derived from an EMBL/GenBank/DDBJ whole genome shotgun (WGS) entry which is preliminary data.</text>
</comment>
<dbReference type="RefSeq" id="WP_183390117.1">
    <property type="nucleotide sequence ID" value="NZ_JACHVY010000001.1"/>
</dbReference>
<gene>
    <name evidence="3" type="ORF">FHR75_000261</name>
</gene>
<accession>A0A7W4TJ33</accession>
<protein>
    <submittedName>
        <fullName evidence="3">RimJ/RimL family protein N-acetyltransferase</fullName>
    </submittedName>
</protein>
<dbReference type="AlphaFoldDB" id="A0A7W4TJ33"/>
<dbReference type="Proteomes" id="UP000533269">
    <property type="component" value="Unassembled WGS sequence"/>
</dbReference>
<evidence type="ECO:0000313" key="4">
    <source>
        <dbReference type="Proteomes" id="UP000533269"/>
    </source>
</evidence>
<dbReference type="InterPro" id="IPR000182">
    <property type="entry name" value="GNAT_dom"/>
</dbReference>
<dbReference type="PANTHER" id="PTHR43792">
    <property type="entry name" value="GNAT FAMILY, PUTATIVE (AFU_ORTHOLOGUE AFUA_3G00765)-RELATED-RELATED"/>
    <property type="match status" value="1"/>
</dbReference>
<dbReference type="Pfam" id="PF13302">
    <property type="entry name" value="Acetyltransf_3"/>
    <property type="match status" value="1"/>
</dbReference>
<dbReference type="PROSITE" id="PS51186">
    <property type="entry name" value="GNAT"/>
    <property type="match status" value="1"/>
</dbReference>
<dbReference type="SUPFAM" id="SSF55729">
    <property type="entry name" value="Acyl-CoA N-acyltransferases (Nat)"/>
    <property type="match status" value="1"/>
</dbReference>
<name>A0A7W4TJ33_KINRA</name>
<feature type="domain" description="N-acetyltransferase" evidence="2">
    <location>
        <begin position="6"/>
        <end position="171"/>
    </location>
</feature>
<organism evidence="3 4">
    <name type="scientific">Kineococcus radiotolerans</name>
    <dbReference type="NCBI Taxonomy" id="131568"/>
    <lineage>
        <taxon>Bacteria</taxon>
        <taxon>Bacillati</taxon>
        <taxon>Actinomycetota</taxon>
        <taxon>Actinomycetes</taxon>
        <taxon>Kineosporiales</taxon>
        <taxon>Kineosporiaceae</taxon>
        <taxon>Kineococcus</taxon>
    </lineage>
</organism>
<dbReference type="Gene3D" id="3.40.630.30">
    <property type="match status" value="1"/>
</dbReference>
<proteinExistence type="predicted"/>
<sequence length="185" mass="20094">MELPRVTLRLWRPSEAPRLFDLLSRPEVTRWFGENSRAPLTEVDQALQRIEDWALGGEPPLGAHAVVTPDRAEPVGTVLLFPAPHALHGEIEVGWYLHPDAVGHGYAAAATRRAIADALAAGHDEVWALTHPDNHRSRATAVRAGMVDLGDVEGLWHDGPSRLFVAGRTAPPRPARSAGDAGQDR</sequence>
<dbReference type="PANTHER" id="PTHR43792:SF1">
    <property type="entry name" value="N-ACETYLTRANSFERASE DOMAIN-CONTAINING PROTEIN"/>
    <property type="match status" value="1"/>
</dbReference>
<dbReference type="InterPro" id="IPR016181">
    <property type="entry name" value="Acyl_CoA_acyltransferase"/>
</dbReference>
<feature type="region of interest" description="Disordered" evidence="1">
    <location>
        <begin position="165"/>
        <end position="185"/>
    </location>
</feature>
<keyword evidence="3" id="KW-0808">Transferase</keyword>